<evidence type="ECO:0000259" key="2">
    <source>
        <dbReference type="PROSITE" id="PS50011"/>
    </source>
</evidence>
<dbReference type="InterPro" id="IPR017441">
    <property type="entry name" value="Protein_kinase_ATP_BS"/>
</dbReference>
<proteinExistence type="predicted"/>
<dbReference type="AlphaFoldDB" id="A0A9D2LKN1"/>
<dbReference type="GO" id="GO:0004672">
    <property type="term" value="F:protein kinase activity"/>
    <property type="evidence" value="ECO:0007669"/>
    <property type="project" value="InterPro"/>
</dbReference>
<dbReference type="SUPFAM" id="SSF56112">
    <property type="entry name" value="Protein kinase-like (PK-like)"/>
    <property type="match status" value="1"/>
</dbReference>
<evidence type="ECO:0000313" key="4">
    <source>
        <dbReference type="Proteomes" id="UP000823824"/>
    </source>
</evidence>
<gene>
    <name evidence="3" type="ORF">H9787_10230</name>
</gene>
<reference evidence="3" key="2">
    <citation type="submission" date="2021-04" db="EMBL/GenBank/DDBJ databases">
        <authorList>
            <person name="Gilroy R."/>
        </authorList>
    </citation>
    <scope>NUCLEOTIDE SEQUENCE</scope>
    <source>
        <strain evidence="3">ChiBcec18-1249</strain>
    </source>
</reference>
<accession>A0A9D2LKN1</accession>
<feature type="binding site" evidence="1">
    <location>
        <position position="82"/>
    </location>
    <ligand>
        <name>ATP</name>
        <dbReference type="ChEBI" id="CHEBI:30616"/>
    </ligand>
</feature>
<dbReference type="Proteomes" id="UP000823824">
    <property type="component" value="Unassembled WGS sequence"/>
</dbReference>
<keyword evidence="3" id="KW-0418">Kinase</keyword>
<dbReference type="EMBL" id="DWZJ01000092">
    <property type="protein sequence ID" value="HJB14071.1"/>
    <property type="molecule type" value="Genomic_DNA"/>
</dbReference>
<dbReference type="InterPro" id="IPR011009">
    <property type="entry name" value="Kinase-like_dom_sf"/>
</dbReference>
<reference evidence="3" key="1">
    <citation type="journal article" date="2021" name="PeerJ">
        <title>Extensive microbial diversity within the chicken gut microbiome revealed by metagenomics and culture.</title>
        <authorList>
            <person name="Gilroy R."/>
            <person name="Ravi A."/>
            <person name="Getino M."/>
            <person name="Pursley I."/>
            <person name="Horton D.L."/>
            <person name="Alikhan N.F."/>
            <person name="Baker D."/>
            <person name="Gharbi K."/>
            <person name="Hall N."/>
            <person name="Watson M."/>
            <person name="Adriaenssens E.M."/>
            <person name="Foster-Nyarko E."/>
            <person name="Jarju S."/>
            <person name="Secka A."/>
            <person name="Antonio M."/>
            <person name="Oren A."/>
            <person name="Chaudhuri R.R."/>
            <person name="La Ragione R."/>
            <person name="Hildebrand F."/>
            <person name="Pallen M.J."/>
        </authorList>
    </citation>
    <scope>NUCLEOTIDE SEQUENCE</scope>
    <source>
        <strain evidence="3">ChiBcec18-1249</strain>
    </source>
</reference>
<dbReference type="Gene3D" id="3.30.200.20">
    <property type="entry name" value="Phosphorylase Kinase, domain 1"/>
    <property type="match status" value="1"/>
</dbReference>
<organism evidence="3 4">
    <name type="scientific">Candidatus Oscillibacter excrementigallinarum</name>
    <dbReference type="NCBI Taxonomy" id="2838716"/>
    <lineage>
        <taxon>Bacteria</taxon>
        <taxon>Bacillati</taxon>
        <taxon>Bacillota</taxon>
        <taxon>Clostridia</taxon>
        <taxon>Eubacteriales</taxon>
        <taxon>Oscillospiraceae</taxon>
        <taxon>Oscillibacter</taxon>
    </lineage>
</organism>
<keyword evidence="1" id="KW-0067">ATP-binding</keyword>
<dbReference type="InterPro" id="IPR000719">
    <property type="entry name" value="Prot_kinase_dom"/>
</dbReference>
<name>A0A9D2LKN1_9FIRM</name>
<comment type="caution">
    <text evidence="3">The sequence shown here is derived from an EMBL/GenBank/DDBJ whole genome shotgun (WGS) entry which is preliminary data.</text>
</comment>
<feature type="domain" description="Protein kinase" evidence="2">
    <location>
        <begin position="53"/>
        <end position="186"/>
    </location>
</feature>
<dbReference type="PROSITE" id="PS50011">
    <property type="entry name" value="PROTEIN_KINASE_DOM"/>
    <property type="match status" value="1"/>
</dbReference>
<dbReference type="Pfam" id="PF00069">
    <property type="entry name" value="Pkinase"/>
    <property type="match status" value="1"/>
</dbReference>
<dbReference type="GO" id="GO:0005524">
    <property type="term" value="F:ATP binding"/>
    <property type="evidence" value="ECO:0007669"/>
    <property type="project" value="UniProtKB-UniRule"/>
</dbReference>
<keyword evidence="3" id="KW-0808">Transferase</keyword>
<protein>
    <submittedName>
        <fullName evidence="3">Protein kinase</fullName>
    </submittedName>
</protein>
<sequence>MSFDHMPGHLCYNCFQEREILEGPCPYCGFDLAENEKKFPVALRAGTVLNDRYIVGRVLGQGGFGITYLALDTQLNAKVAIKEFMPNDIATRIGTTVSVAMDSKSEEFTYGAERFQEEARTLAKFIGNPNIAGVSSYFDENDTSYFVMDYIEGISFKTYIANHGGKISVEETLNVMIPVLRALTAV</sequence>
<evidence type="ECO:0000313" key="3">
    <source>
        <dbReference type="EMBL" id="HJB14071.1"/>
    </source>
</evidence>
<dbReference type="PROSITE" id="PS00107">
    <property type="entry name" value="PROTEIN_KINASE_ATP"/>
    <property type="match status" value="1"/>
</dbReference>
<feature type="non-terminal residue" evidence="3">
    <location>
        <position position="186"/>
    </location>
</feature>
<evidence type="ECO:0000256" key="1">
    <source>
        <dbReference type="PROSITE-ProRule" id="PRU10141"/>
    </source>
</evidence>
<keyword evidence="1" id="KW-0547">Nucleotide-binding</keyword>